<dbReference type="EMBL" id="QBUD01000003">
    <property type="protein sequence ID" value="PUB16397.1"/>
    <property type="molecule type" value="Genomic_DNA"/>
</dbReference>
<gene>
    <name evidence="1" type="ORF">C8N45_103252</name>
</gene>
<evidence type="ECO:0000313" key="2">
    <source>
        <dbReference type="Proteomes" id="UP000244523"/>
    </source>
</evidence>
<accession>A0A2T6KKA4</accession>
<reference evidence="1 2" key="1">
    <citation type="submission" date="2018-04" db="EMBL/GenBank/DDBJ databases">
        <title>Genomic Encyclopedia of Archaeal and Bacterial Type Strains, Phase II (KMG-II): from individual species to whole genera.</title>
        <authorList>
            <person name="Goeker M."/>
        </authorList>
    </citation>
    <scope>NUCLEOTIDE SEQUENCE [LARGE SCALE GENOMIC DNA]</scope>
    <source>
        <strain evidence="1 2">DSM 29955</strain>
    </source>
</reference>
<proteinExistence type="predicted"/>
<comment type="caution">
    <text evidence="1">The sequence shown here is derived from an EMBL/GenBank/DDBJ whole genome shotgun (WGS) entry which is preliminary data.</text>
</comment>
<evidence type="ECO:0008006" key="3">
    <source>
        <dbReference type="Google" id="ProtNLM"/>
    </source>
</evidence>
<dbReference type="Proteomes" id="UP000244523">
    <property type="component" value="Unassembled WGS sequence"/>
</dbReference>
<name>A0A2T6KKA4_9RHOB</name>
<sequence>MRNARHAYSLCQSDWLLHCDADEFVWTQEQLGDYLSEVDDETDCCALSVAERISAPDMQPTFLTGAFRRPFPGKKAQGRATFGKDYDLTNRGLTGHTQGKCFVRTGRDLRLSIHRPKAALADDGPTVKRIAPDTVELLHFEGLTTRHWIFKMMRMADAFANHDGMPPAPHRKRQVAALLADPAEADALHDRLKQPDYAALAELGLLQRPPFDVTQALATYFPGEAIDLTNASVDLWLSEHKQGITALMHGGQRPQP</sequence>
<protein>
    <recommendedName>
        <fullName evidence="3">Glycosyl transferase family 2</fullName>
    </recommendedName>
</protein>
<evidence type="ECO:0000313" key="1">
    <source>
        <dbReference type="EMBL" id="PUB16397.1"/>
    </source>
</evidence>
<keyword evidence="2" id="KW-1185">Reference proteome</keyword>
<organism evidence="1 2">
    <name type="scientific">Yoonia sediminilitoris</name>
    <dbReference type="NCBI Taxonomy" id="1286148"/>
    <lineage>
        <taxon>Bacteria</taxon>
        <taxon>Pseudomonadati</taxon>
        <taxon>Pseudomonadota</taxon>
        <taxon>Alphaproteobacteria</taxon>
        <taxon>Rhodobacterales</taxon>
        <taxon>Paracoccaceae</taxon>
        <taxon>Yoonia</taxon>
    </lineage>
</organism>
<dbReference type="AlphaFoldDB" id="A0A2T6KKA4"/>